<dbReference type="Proteomes" id="UP001215280">
    <property type="component" value="Unassembled WGS sequence"/>
</dbReference>
<reference evidence="2" key="1">
    <citation type="submission" date="2023-03" db="EMBL/GenBank/DDBJ databases">
        <title>Massive genome expansion in bonnet fungi (Mycena s.s.) driven by repeated elements and novel gene families across ecological guilds.</title>
        <authorList>
            <consortium name="Lawrence Berkeley National Laboratory"/>
            <person name="Harder C.B."/>
            <person name="Miyauchi S."/>
            <person name="Viragh M."/>
            <person name="Kuo A."/>
            <person name="Thoen E."/>
            <person name="Andreopoulos B."/>
            <person name="Lu D."/>
            <person name="Skrede I."/>
            <person name="Drula E."/>
            <person name="Henrissat B."/>
            <person name="Morin E."/>
            <person name="Kohler A."/>
            <person name="Barry K."/>
            <person name="LaButti K."/>
            <person name="Morin E."/>
            <person name="Salamov A."/>
            <person name="Lipzen A."/>
            <person name="Mereny Z."/>
            <person name="Hegedus B."/>
            <person name="Baldrian P."/>
            <person name="Stursova M."/>
            <person name="Weitz H."/>
            <person name="Taylor A."/>
            <person name="Grigoriev I.V."/>
            <person name="Nagy L.G."/>
            <person name="Martin F."/>
            <person name="Kauserud H."/>
        </authorList>
    </citation>
    <scope>NUCLEOTIDE SEQUENCE</scope>
    <source>
        <strain evidence="2">CBHHK188m</strain>
    </source>
</reference>
<feature type="region of interest" description="Disordered" evidence="1">
    <location>
        <begin position="1"/>
        <end position="20"/>
    </location>
</feature>
<comment type="caution">
    <text evidence="2">The sequence shown here is derived from an EMBL/GenBank/DDBJ whole genome shotgun (WGS) entry which is preliminary data.</text>
</comment>
<evidence type="ECO:0000256" key="1">
    <source>
        <dbReference type="SAM" id="MobiDB-lite"/>
    </source>
</evidence>
<feature type="compositionally biased region" description="Polar residues" evidence="1">
    <location>
        <begin position="129"/>
        <end position="145"/>
    </location>
</feature>
<protein>
    <submittedName>
        <fullName evidence="2">Uncharacterized protein</fullName>
    </submittedName>
</protein>
<dbReference type="EMBL" id="JARJLG010000067">
    <property type="protein sequence ID" value="KAJ7754403.1"/>
    <property type="molecule type" value="Genomic_DNA"/>
</dbReference>
<organism evidence="2 3">
    <name type="scientific">Mycena maculata</name>
    <dbReference type="NCBI Taxonomy" id="230809"/>
    <lineage>
        <taxon>Eukaryota</taxon>
        <taxon>Fungi</taxon>
        <taxon>Dikarya</taxon>
        <taxon>Basidiomycota</taxon>
        <taxon>Agaricomycotina</taxon>
        <taxon>Agaricomycetes</taxon>
        <taxon>Agaricomycetidae</taxon>
        <taxon>Agaricales</taxon>
        <taxon>Marasmiineae</taxon>
        <taxon>Mycenaceae</taxon>
        <taxon>Mycena</taxon>
    </lineage>
</organism>
<sequence length="421" mass="47134">MNTTTTTAISISTASTTSSSTRTKPHIACSHCAKQCFIILDLDRQINGGAVQDAGNICELLLVLVGGDGGGRYEESTLHEVAQTLMTGFPEWDVMRGSAWDYRHGQMDVTPKQTSILTRKRSNDKKQVRNTLRANKQTDGVTAQDTIGEDDTLDGPGSSPSGRRKEMFLLLMTSLDTGTSINPTPTPALAEATAPIPSIFNPAGSTKRTPFSPRLQELAVAGVYLELTMFTNKSILDMFVNQHSRRYQPQKRTIIVKDGTLIEIYMINPSIFNDQNTLSHTRFNEAHNNYRCWYIENAPRVTPQLEAYDKHCQRCESVVLHEKEDFMMIKLWCKDWMQRATWNPVASDGESYDHNFATSRSQCVLAAVAGVEDTNDEDHDTVQYVDKDSDCEVTPPQNCAGVDRKKSTPTRFSPYAREDWE</sequence>
<dbReference type="AlphaFoldDB" id="A0AAD7J0C8"/>
<evidence type="ECO:0000313" key="2">
    <source>
        <dbReference type="EMBL" id="KAJ7754403.1"/>
    </source>
</evidence>
<accession>A0AAD7J0C8</accession>
<feature type="region of interest" description="Disordered" evidence="1">
    <location>
        <begin position="116"/>
        <end position="163"/>
    </location>
</feature>
<name>A0AAD7J0C8_9AGAR</name>
<evidence type="ECO:0000313" key="3">
    <source>
        <dbReference type="Proteomes" id="UP001215280"/>
    </source>
</evidence>
<gene>
    <name evidence="2" type="ORF">DFH07DRAFT_773793</name>
</gene>
<feature type="region of interest" description="Disordered" evidence="1">
    <location>
        <begin position="384"/>
        <end position="421"/>
    </location>
</feature>
<proteinExistence type="predicted"/>
<keyword evidence="3" id="KW-1185">Reference proteome</keyword>